<dbReference type="Proteomes" id="UP001152523">
    <property type="component" value="Unassembled WGS sequence"/>
</dbReference>
<accession>A0AAV0DUL6</accession>
<dbReference type="EMBL" id="CAMAPF010000168">
    <property type="protein sequence ID" value="CAH9110268.1"/>
    <property type="molecule type" value="Genomic_DNA"/>
</dbReference>
<organism evidence="1 2">
    <name type="scientific">Cuscuta epithymum</name>
    <dbReference type="NCBI Taxonomy" id="186058"/>
    <lineage>
        <taxon>Eukaryota</taxon>
        <taxon>Viridiplantae</taxon>
        <taxon>Streptophyta</taxon>
        <taxon>Embryophyta</taxon>
        <taxon>Tracheophyta</taxon>
        <taxon>Spermatophyta</taxon>
        <taxon>Magnoliopsida</taxon>
        <taxon>eudicotyledons</taxon>
        <taxon>Gunneridae</taxon>
        <taxon>Pentapetalae</taxon>
        <taxon>asterids</taxon>
        <taxon>lamiids</taxon>
        <taxon>Solanales</taxon>
        <taxon>Convolvulaceae</taxon>
        <taxon>Cuscuteae</taxon>
        <taxon>Cuscuta</taxon>
        <taxon>Cuscuta subgen. Cuscuta</taxon>
    </lineage>
</organism>
<keyword evidence="2" id="KW-1185">Reference proteome</keyword>
<gene>
    <name evidence="1" type="ORF">CEPIT_LOCUS19076</name>
</gene>
<name>A0AAV0DUL6_9ASTE</name>
<proteinExistence type="predicted"/>
<evidence type="ECO:0000313" key="2">
    <source>
        <dbReference type="Proteomes" id="UP001152523"/>
    </source>
</evidence>
<evidence type="ECO:0000313" key="1">
    <source>
        <dbReference type="EMBL" id="CAH9110268.1"/>
    </source>
</evidence>
<reference evidence="1" key="1">
    <citation type="submission" date="2022-07" db="EMBL/GenBank/DDBJ databases">
        <authorList>
            <person name="Macas J."/>
            <person name="Novak P."/>
            <person name="Neumann P."/>
        </authorList>
    </citation>
    <scope>NUCLEOTIDE SEQUENCE</scope>
</reference>
<protein>
    <submittedName>
        <fullName evidence="1">Uncharacterized protein</fullName>
    </submittedName>
</protein>
<sequence>MGRTTTIIPEGWNGSGFRRFYLALLDQHILMNDFTKEDHDLDLEELGPFVVCVNYMVSFLVPFESISSLLFNEDLHNFGYLSNTDIRFISLLTVADPGNFLMETIEKQCNHEVGFQDFSQGCITVGTEVTAIEEALSPPIATLFSYEYVFGFW</sequence>
<comment type="caution">
    <text evidence="1">The sequence shown here is derived from an EMBL/GenBank/DDBJ whole genome shotgun (WGS) entry which is preliminary data.</text>
</comment>
<dbReference type="AlphaFoldDB" id="A0AAV0DUL6"/>